<dbReference type="KEGG" id="ngr:NAEGRDRAFT_79587"/>
<feature type="transmembrane region" description="Helical" evidence="7">
    <location>
        <begin position="1278"/>
        <end position="1300"/>
    </location>
</feature>
<feature type="signal peptide" evidence="8">
    <location>
        <begin position="1"/>
        <end position="27"/>
    </location>
</feature>
<dbReference type="Pfam" id="PF00615">
    <property type="entry name" value="RGS"/>
    <property type="match status" value="1"/>
</dbReference>
<gene>
    <name evidence="10" type="ORF">NAEGRDRAFT_79587</name>
</gene>
<dbReference type="SUPFAM" id="SSF63825">
    <property type="entry name" value="YWTD domain"/>
    <property type="match status" value="1"/>
</dbReference>
<evidence type="ECO:0000259" key="9">
    <source>
        <dbReference type="PROSITE" id="PS50026"/>
    </source>
</evidence>
<dbReference type="InterPro" id="IPR013111">
    <property type="entry name" value="EGF_extracell"/>
</dbReference>
<protein>
    <submittedName>
        <fullName evidence="10">G protein coupled receptor proteolytic domain-containing protein</fullName>
    </submittedName>
</protein>
<evidence type="ECO:0000256" key="1">
    <source>
        <dbReference type="ARBA" id="ARBA00004370"/>
    </source>
</evidence>
<evidence type="ECO:0000313" key="11">
    <source>
        <dbReference type="Proteomes" id="UP000006671"/>
    </source>
</evidence>
<evidence type="ECO:0000256" key="7">
    <source>
        <dbReference type="SAM" id="Phobius"/>
    </source>
</evidence>
<dbReference type="Gene3D" id="2.60.220.50">
    <property type="match status" value="1"/>
</dbReference>
<reference evidence="10 11" key="1">
    <citation type="journal article" date="2010" name="Cell">
        <title>The genome of Naegleria gruberi illuminates early eukaryotic versatility.</title>
        <authorList>
            <person name="Fritz-Laylin L.K."/>
            <person name="Prochnik S.E."/>
            <person name="Ginger M.L."/>
            <person name="Dacks J.B."/>
            <person name="Carpenter M.L."/>
            <person name="Field M.C."/>
            <person name="Kuo A."/>
            <person name="Paredez A."/>
            <person name="Chapman J."/>
            <person name="Pham J."/>
            <person name="Shu S."/>
            <person name="Neupane R."/>
            <person name="Cipriano M."/>
            <person name="Mancuso J."/>
            <person name="Tu H."/>
            <person name="Salamov A."/>
            <person name="Lindquist E."/>
            <person name="Shapiro H."/>
            <person name="Lucas S."/>
            <person name="Grigoriev I.V."/>
            <person name="Cande W.Z."/>
            <person name="Fulton C."/>
            <person name="Rokhsar D.S."/>
            <person name="Dawson S.C."/>
        </authorList>
    </citation>
    <scope>NUCLEOTIDE SEQUENCE [LARGE SCALE GENOMIC DNA]</scope>
    <source>
        <strain evidence="10 11">NEG-M</strain>
    </source>
</reference>
<keyword evidence="3 7" id="KW-1133">Transmembrane helix</keyword>
<keyword evidence="4 7" id="KW-0472">Membrane</keyword>
<dbReference type="Pfam" id="PF01825">
    <property type="entry name" value="GPS"/>
    <property type="match status" value="1"/>
</dbReference>
<feature type="chain" id="PRO_5003038591" evidence="8">
    <location>
        <begin position="28"/>
        <end position="1513"/>
    </location>
</feature>
<comment type="subcellular location">
    <subcellularLocation>
        <location evidence="1">Membrane</location>
    </subcellularLocation>
</comment>
<evidence type="ECO:0000256" key="8">
    <source>
        <dbReference type="SAM" id="SignalP"/>
    </source>
</evidence>
<dbReference type="RefSeq" id="XP_002677827.1">
    <property type="nucleotide sequence ID" value="XM_002677781.1"/>
</dbReference>
<dbReference type="InterPro" id="IPR016137">
    <property type="entry name" value="RGS"/>
</dbReference>
<dbReference type="InterPro" id="IPR046338">
    <property type="entry name" value="GAIN_dom_sf"/>
</dbReference>
<feature type="transmembrane region" description="Helical" evidence="7">
    <location>
        <begin position="1330"/>
        <end position="1351"/>
    </location>
</feature>
<feature type="domain" description="EGF-like" evidence="9">
    <location>
        <begin position="341"/>
        <end position="380"/>
    </location>
</feature>
<name>D2VDZ0_NAEGR</name>
<feature type="disulfide bond" evidence="6">
    <location>
        <begin position="370"/>
        <end position="379"/>
    </location>
</feature>
<dbReference type="GeneID" id="8849284"/>
<dbReference type="EMBL" id="GG738865">
    <property type="protein sequence ID" value="EFC45083.1"/>
    <property type="molecule type" value="Genomic_DNA"/>
</dbReference>
<dbReference type="Proteomes" id="UP000006671">
    <property type="component" value="Unassembled WGS sequence"/>
</dbReference>
<keyword evidence="6" id="KW-0245">EGF-like domain</keyword>
<sequence length="1513" mass="170793">MKGIGRLMCLVLVTLAMLLTTFKALHAQQYVSPSYSIETIAGGGSMDTNNSTLATQIMLHDPKELAIHEQTGDIYLLDEFNIRKINKSTGHMQKLFGTSTFGYPSPGVLMSEATLGNLTSIVMDGDAIYFGSFYSTTSFVFKIFENSTTLPSAKVHTSNEVFRIQVGLADSSIYYLDSKQKKVWKKIVTESAITTGALSQPVDIHISGSLCYISDIGINMINVVNISSQTIHFQPIDQPTSSFMDEQGQLFVSSGKFIKRIQPDGNISIIAGSQIDVSTADNLDATLSSLKFPISVKVWKGEIYFIDRDEKRVRKLTPRCNSGYSLTQNLTRCYQNSPNVDVITCFGKLSNDSNVCSGNGTCILQNYCVCNAGFSGTDCSAMSSINSTQPDPVVKTFNIWLSKYEETIDDSQSTQVVILSSLTELLTYEWKCLNCSNMVNYSTNAQSPILVINSGSFTGTYLFQAKALKGTEMNSTLQYFTLTIVSSNTHPTNISNNLFTVLGMPQVLISNKNNTIDYTFIVSKLEMKDEISSLWMKDCKLSESKCETKYSLSIYYMINSQVYLKKTESSMVTMAQETLLQKVSLKSPLLVQFNGNSVDQYGTLIFSLNFTNLAGSEIVYSSEIPVYQYMKPVDSNNLFANNTPLEGVAIRDVFNLTINSWNSSVSLQYAIGVHYMGQLMRITDFSYNRTQNVRFPFLKQSNYYLSIIGKDEYGNVETITSSFSIKISKFDGNYLELMNRVINSNSNFNILASIALDMTLDRSKELNNQLVKQLLLNNQFSNMFLLKFLTNTYALLDQDVIFDLESKFGDLLSVTKVAYQYSNQLFGFVRNKIPKQDIEQLVGILSNLISDFDNIRKLTNSLSEILIISELSVNSTLSQLPKIEFNSTNINLIISSFKIYKSGNSQKSINQGSNKVLFDSNAILSRYDAFDKECAISLINYGENHYNDSRNASSSAMDFKFYKENQIVKLSNLEQPILLTFESKSINKSEEYSCDYWDEQARLWSSEGCLVNQVQDGFIECACNHTTLFTTFIGQKRVATSISVMNQLSDTYFAQISFGIFYLIISLMVLITLFIFRKSQPIASRLATPYIGMIALIVECVLIYIVQRSVLVDQLIRQTNILSEESKNADSAATLIANIVMIFANSLNLTAILSYLIQVIRFELLKYFYDLISIKEDKSKNATLKVLKILTSNKVFIGTLIVFCVANLCYWTLWVILLGVKAISLETFGYIVVISYAVMILTMGTLITCVFLFDFIFGCVKSKNRSFKDLIFTQDSPLFFRWEMILFIVSFFFLILNISLGLSTLESRYKSEEGYVRILPNDNASFAFELVYILFYILVFGGFSSLMTILYKIKTFNRKGAEKLQDEEDNKELFTLLGNSHGSSLLEQFCKKEFSTENLYLYHYIKQQNGNFNCEIISHIYENYVKAGSIMEVNIPSNCSKSFAKMYKEYCEESQEIDTSSISQCIETLMENVILNLSDTFSRFVFTDDYISFSKDSEMIEKSMSKFNLVNSK</sequence>
<feature type="transmembrane region" description="Helical" evidence="7">
    <location>
        <begin position="1135"/>
        <end position="1157"/>
    </location>
</feature>
<dbReference type="Gene3D" id="2.120.10.30">
    <property type="entry name" value="TolB, C-terminal domain"/>
    <property type="match status" value="2"/>
</dbReference>
<dbReference type="InParanoid" id="D2VDZ0"/>
<proteinExistence type="predicted"/>
<dbReference type="VEuPathDB" id="AmoebaDB:NAEGRDRAFT_79587"/>
<keyword evidence="2 7" id="KW-0812">Transmembrane</keyword>
<comment type="caution">
    <text evidence="6">Lacks conserved residue(s) required for the propagation of feature annotation.</text>
</comment>
<keyword evidence="11" id="KW-1185">Reference proteome</keyword>
<organism evidence="11">
    <name type="scientific">Naegleria gruberi</name>
    <name type="common">Amoeba</name>
    <dbReference type="NCBI Taxonomy" id="5762"/>
    <lineage>
        <taxon>Eukaryota</taxon>
        <taxon>Discoba</taxon>
        <taxon>Heterolobosea</taxon>
        <taxon>Tetramitia</taxon>
        <taxon>Eutetramitia</taxon>
        <taxon>Vahlkampfiidae</taxon>
        <taxon>Naegleria</taxon>
    </lineage>
</organism>
<dbReference type="Gene3D" id="2.10.25.10">
    <property type="entry name" value="Laminin"/>
    <property type="match status" value="1"/>
</dbReference>
<feature type="transmembrane region" description="Helical" evidence="7">
    <location>
        <begin position="1228"/>
        <end position="1257"/>
    </location>
</feature>
<dbReference type="PROSITE" id="PS50026">
    <property type="entry name" value="EGF_3"/>
    <property type="match status" value="1"/>
</dbReference>
<dbReference type="InterPro" id="IPR036305">
    <property type="entry name" value="RGS_sf"/>
</dbReference>
<evidence type="ECO:0000256" key="5">
    <source>
        <dbReference type="ARBA" id="ARBA00023157"/>
    </source>
</evidence>
<feature type="transmembrane region" description="Helical" evidence="7">
    <location>
        <begin position="1052"/>
        <end position="1076"/>
    </location>
</feature>
<evidence type="ECO:0000256" key="3">
    <source>
        <dbReference type="ARBA" id="ARBA00022989"/>
    </source>
</evidence>
<dbReference type="SUPFAM" id="SSF48097">
    <property type="entry name" value="Regulator of G-protein signaling, RGS"/>
    <property type="match status" value="1"/>
</dbReference>
<dbReference type="InterPro" id="IPR011042">
    <property type="entry name" value="6-blade_b-propeller_TolB-like"/>
</dbReference>
<keyword evidence="8" id="KW-0732">Signal</keyword>
<dbReference type="OrthoDB" id="8951579at2759"/>
<evidence type="ECO:0000256" key="2">
    <source>
        <dbReference type="ARBA" id="ARBA00022692"/>
    </source>
</evidence>
<keyword evidence="5 6" id="KW-1015">Disulfide bond</keyword>
<dbReference type="PROSITE" id="PS00022">
    <property type="entry name" value="EGF_1"/>
    <property type="match status" value="1"/>
</dbReference>
<dbReference type="Pfam" id="PF07974">
    <property type="entry name" value="EGF_2"/>
    <property type="match status" value="1"/>
</dbReference>
<evidence type="ECO:0000256" key="6">
    <source>
        <dbReference type="PROSITE-ProRule" id="PRU00076"/>
    </source>
</evidence>
<dbReference type="InterPro" id="IPR044926">
    <property type="entry name" value="RGS_subdomain_2"/>
</dbReference>
<dbReference type="GO" id="GO:0016020">
    <property type="term" value="C:membrane"/>
    <property type="evidence" value="ECO:0007669"/>
    <property type="project" value="UniProtKB-SubCell"/>
</dbReference>
<accession>D2VDZ0</accession>
<keyword evidence="10" id="KW-0675">Receptor</keyword>
<dbReference type="PROSITE" id="PS01186">
    <property type="entry name" value="EGF_2"/>
    <property type="match status" value="1"/>
</dbReference>
<feature type="transmembrane region" description="Helical" evidence="7">
    <location>
        <begin position="1195"/>
        <end position="1216"/>
    </location>
</feature>
<evidence type="ECO:0000256" key="4">
    <source>
        <dbReference type="ARBA" id="ARBA00023136"/>
    </source>
</evidence>
<dbReference type="Gene3D" id="1.10.167.10">
    <property type="entry name" value="Regulator of G-protein Signalling 4, domain 2"/>
    <property type="match status" value="1"/>
</dbReference>
<evidence type="ECO:0000313" key="10">
    <source>
        <dbReference type="EMBL" id="EFC45083.1"/>
    </source>
</evidence>
<dbReference type="InterPro" id="IPR000203">
    <property type="entry name" value="GPS"/>
</dbReference>
<dbReference type="CDD" id="cd00054">
    <property type="entry name" value="EGF_CA"/>
    <property type="match status" value="1"/>
</dbReference>
<dbReference type="InterPro" id="IPR000742">
    <property type="entry name" value="EGF"/>
</dbReference>
<feature type="transmembrane region" description="Helical" evidence="7">
    <location>
        <begin position="1088"/>
        <end position="1106"/>
    </location>
</feature>